<feature type="binding site" evidence="10">
    <location>
        <position position="283"/>
    </location>
    <ligand>
        <name>Mg(2+)</name>
        <dbReference type="ChEBI" id="CHEBI:18420"/>
        <label>1</label>
    </ligand>
</feature>
<dbReference type="GO" id="GO:0000287">
    <property type="term" value="F:magnesium ion binding"/>
    <property type="evidence" value="ECO:0007669"/>
    <property type="project" value="InterPro"/>
</dbReference>
<dbReference type="GeneID" id="118267747"/>
<feature type="binding site" evidence="10">
    <location>
        <position position="297"/>
    </location>
    <ligand>
        <name>Mg(2+)</name>
        <dbReference type="ChEBI" id="CHEBI:18420"/>
        <label>2</label>
    </ligand>
</feature>
<dbReference type="Gene3D" id="3.40.50.11370">
    <property type="match status" value="1"/>
</dbReference>
<dbReference type="Pfam" id="PF05770">
    <property type="entry name" value="Ins134_P3_kin"/>
    <property type="match status" value="1"/>
</dbReference>
<keyword evidence="4 8" id="KW-0547">Nucleotide-binding</keyword>
<feature type="binding site" evidence="10">
    <location>
        <position position="297"/>
    </location>
    <ligand>
        <name>Mg(2+)</name>
        <dbReference type="ChEBI" id="CHEBI:18420"/>
        <label>1</label>
    </ligand>
</feature>
<accession>A0A2H1VBL6</accession>
<evidence type="ECO:0000256" key="6">
    <source>
        <dbReference type="ARBA" id="ARBA00022840"/>
    </source>
</evidence>
<dbReference type="EC" id="2.7.1.134" evidence="8"/>
<keyword evidence="3 8" id="KW-0479">Metal-binding</keyword>
<evidence type="ECO:0000256" key="5">
    <source>
        <dbReference type="ARBA" id="ARBA00022777"/>
    </source>
</evidence>
<dbReference type="GO" id="GO:0005737">
    <property type="term" value="C:cytoplasm"/>
    <property type="evidence" value="ECO:0007669"/>
    <property type="project" value="TreeGrafter"/>
</dbReference>
<comment type="subunit">
    <text evidence="8">Monomer.</text>
</comment>
<evidence type="ECO:0000256" key="3">
    <source>
        <dbReference type="ARBA" id="ARBA00022723"/>
    </source>
</evidence>
<dbReference type="InterPro" id="IPR040464">
    <property type="entry name" value="InsP(3)kin_ATP-grasp"/>
</dbReference>
<feature type="binding site" evidence="9">
    <location>
        <position position="157"/>
    </location>
    <ligand>
        <name>ATP</name>
        <dbReference type="ChEBI" id="CHEBI:30616"/>
    </ligand>
</feature>
<dbReference type="SUPFAM" id="SSF56059">
    <property type="entry name" value="Glutathione synthetase ATP-binding domain-like"/>
    <property type="match status" value="1"/>
</dbReference>
<evidence type="ECO:0000259" key="11">
    <source>
        <dbReference type="Pfam" id="PF05770"/>
    </source>
</evidence>
<sequence>MDSCEPQNKTIGLWMSDKKSQKHNWKEFIKACTSHGYNLVRLDLDKSLEEQGPINVFLHKLTDVIAAADYGDPKASITISRVEQYLSNHPNITVIDPLDNVRILLNRYGYYTILQDEPSFRKQGIFTPSFAEFTTANIEMNIEIMRQRGVKFPVICKPTIAHGSKSAHEMIVIFNEKGLHVCKPPCVVQNFVNHNAVLHKVFLIGDRYHICERPSLKNFYASEDLEPIYYSTGEVCKADSQSTLSILDPHDKADITMTLNEDKIKTIIRILRKRIGLLLAGFDVVIDNVTGGHAVIDINVYPSYDNFPNFFEHLLDCIEEAESRKANKVYSNGDCNGVYEEEYLGHKVNGLINVGMDPIKFGVTGMNIN</sequence>
<evidence type="ECO:0000256" key="4">
    <source>
        <dbReference type="ARBA" id="ARBA00022741"/>
    </source>
</evidence>
<dbReference type="PIRSF" id="PIRSF038186">
    <property type="entry name" value="ITPK"/>
    <property type="match status" value="1"/>
</dbReference>
<keyword evidence="7 8" id="KW-0460">Magnesium</keyword>
<feature type="binding site" evidence="10">
    <location>
        <position position="299"/>
    </location>
    <ligand>
        <name>Mg(2+)</name>
        <dbReference type="ChEBI" id="CHEBI:18420"/>
        <label>2</label>
    </ligand>
</feature>
<dbReference type="GO" id="GO:0005524">
    <property type="term" value="F:ATP binding"/>
    <property type="evidence" value="ECO:0007669"/>
    <property type="project" value="UniProtKB-KW"/>
</dbReference>
<dbReference type="RefSeq" id="XP_035437809.1">
    <property type="nucleotide sequence ID" value="XM_035581916.2"/>
</dbReference>
<comment type="cofactor">
    <cofactor evidence="8 10">
        <name>Mg(2+)</name>
        <dbReference type="ChEBI" id="CHEBI:18420"/>
    </cofactor>
    <text evidence="8 10">Binds 2 magnesium ions per subunit.</text>
</comment>
<feature type="binding site" evidence="9">
    <location>
        <position position="299"/>
    </location>
    <ligand>
        <name>1D-myo-inositol 1,3,4-trisphosphate</name>
        <dbReference type="ChEBI" id="CHEBI:58414"/>
    </ligand>
</feature>
<dbReference type="Proteomes" id="UP000829999">
    <property type="component" value="Chromosome 6"/>
</dbReference>
<proteinExistence type="inferred from homology"/>
<evidence type="ECO:0000256" key="10">
    <source>
        <dbReference type="PIRSR" id="PIRSR038186-2"/>
    </source>
</evidence>
<dbReference type="Pfam" id="PF17927">
    <property type="entry name" value="Ins134_P3_kin_N"/>
    <property type="match status" value="1"/>
</dbReference>
<evidence type="ECO:0000256" key="1">
    <source>
        <dbReference type="ARBA" id="ARBA00009601"/>
    </source>
</evidence>
<feature type="binding site" evidence="9">
    <location>
        <position position="200"/>
    </location>
    <ligand>
        <name>1D-myo-inositol 1,3,4-trisphosphate</name>
        <dbReference type="ChEBI" id="CHEBI:58414"/>
    </ligand>
</feature>
<organism evidence="13">
    <name type="scientific">Spodoptera frugiperda</name>
    <name type="common">Fall armyworm</name>
    <dbReference type="NCBI Taxonomy" id="7108"/>
    <lineage>
        <taxon>Eukaryota</taxon>
        <taxon>Metazoa</taxon>
        <taxon>Ecdysozoa</taxon>
        <taxon>Arthropoda</taxon>
        <taxon>Hexapoda</taxon>
        <taxon>Insecta</taxon>
        <taxon>Pterygota</taxon>
        <taxon>Neoptera</taxon>
        <taxon>Endopterygota</taxon>
        <taxon>Lepidoptera</taxon>
        <taxon>Glossata</taxon>
        <taxon>Ditrysia</taxon>
        <taxon>Noctuoidea</taxon>
        <taxon>Noctuidae</taxon>
        <taxon>Amphipyrinae</taxon>
        <taxon>Spodoptera</taxon>
    </lineage>
</organism>
<evidence type="ECO:0000256" key="8">
    <source>
        <dbReference type="PIRNR" id="PIRNR038186"/>
    </source>
</evidence>
<keyword evidence="6 8" id="KW-0067">ATP-binding</keyword>
<feature type="binding site" evidence="9">
    <location>
        <begin position="189"/>
        <end position="200"/>
    </location>
    <ligand>
        <name>ATP</name>
        <dbReference type="ChEBI" id="CHEBI:30616"/>
    </ligand>
</feature>
<dbReference type="PANTHER" id="PTHR14217:SF1">
    <property type="entry name" value="INOSITOL-TETRAKISPHOSPHATE 1-KINASE"/>
    <property type="match status" value="1"/>
</dbReference>
<name>A0A2H1VBL6_SPOFR</name>
<evidence type="ECO:0000313" key="13">
    <source>
        <dbReference type="EMBL" id="SOQ38229.1"/>
    </source>
</evidence>
<dbReference type="AlphaFoldDB" id="A0A2H1VBL6"/>
<dbReference type="InterPro" id="IPR041429">
    <property type="entry name" value="ITPK1_N"/>
</dbReference>
<feature type="binding site" evidence="9">
    <location>
        <position position="303"/>
    </location>
    <ligand>
        <name>1D-myo-inositol 1,3,4-trisphosphate</name>
        <dbReference type="ChEBI" id="CHEBI:58414"/>
    </ligand>
</feature>
<dbReference type="EMBL" id="ODYU01001676">
    <property type="protein sequence ID" value="SOQ38229.1"/>
    <property type="molecule type" value="Genomic_DNA"/>
</dbReference>
<dbReference type="PANTHER" id="PTHR14217">
    <property type="entry name" value="INOSITOL-TETRAKISPHOSPHATE 1-KINASE"/>
    <property type="match status" value="1"/>
</dbReference>
<evidence type="ECO:0000313" key="14">
    <source>
        <dbReference type="Proteomes" id="UP000829999"/>
    </source>
</evidence>
<keyword evidence="14" id="KW-1185">Reference proteome</keyword>
<gene>
    <name evidence="15" type="primary">LOC118267747</name>
    <name evidence="13" type="ORF">SFRICE_021014</name>
</gene>
<dbReference type="GO" id="GO:0052725">
    <property type="term" value="F:inositol-1,3,4-trisphosphate 6-kinase activity"/>
    <property type="evidence" value="ECO:0007669"/>
    <property type="project" value="InterPro"/>
</dbReference>
<evidence type="ECO:0000313" key="15">
    <source>
        <dbReference type="RefSeq" id="XP_035437809.1"/>
    </source>
</evidence>
<keyword evidence="5 8" id="KW-0418">Kinase</keyword>
<feature type="domain" description="Inositol 1,3,4-trisphosphate 5/6-kinase ATP-grasp" evidence="11">
    <location>
        <begin position="126"/>
        <end position="318"/>
    </location>
</feature>
<feature type="domain" description="Inositol-tetrakisphosphate 1-kinase N-terminal" evidence="12">
    <location>
        <begin position="11"/>
        <end position="100"/>
    </location>
</feature>
<feature type="binding site" evidence="9">
    <location>
        <position position="60"/>
    </location>
    <ligand>
        <name>1D-myo-inositol 1,3,4-trisphosphate</name>
        <dbReference type="ChEBI" id="CHEBI:58414"/>
    </ligand>
</feature>
<evidence type="ECO:0000259" key="12">
    <source>
        <dbReference type="Pfam" id="PF17927"/>
    </source>
</evidence>
<reference evidence="15" key="2">
    <citation type="submission" date="2025-04" db="UniProtKB">
        <authorList>
            <consortium name="RefSeq"/>
        </authorList>
    </citation>
    <scope>IDENTIFICATION</scope>
    <source>
        <tissue evidence="15">Whole larval tissue</tissue>
    </source>
</reference>
<reference evidence="13" key="1">
    <citation type="submission" date="2016-07" db="EMBL/GenBank/DDBJ databases">
        <authorList>
            <person name="Bretaudeau A."/>
        </authorList>
    </citation>
    <scope>NUCLEOTIDE SEQUENCE</scope>
    <source>
        <strain evidence="13">Rice</strain>
        <tissue evidence="13">Whole body</tissue>
    </source>
</reference>
<keyword evidence="2 8" id="KW-0808">Transferase</keyword>
<feature type="binding site" evidence="9">
    <location>
        <position position="19"/>
    </location>
    <ligand>
        <name>1D-myo-inositol 1,3,4-trisphosphate</name>
        <dbReference type="ChEBI" id="CHEBI:58414"/>
    </ligand>
</feature>
<dbReference type="GO" id="GO:0052726">
    <property type="term" value="F:inositol-1,3,4-trisphosphate 5-kinase activity"/>
    <property type="evidence" value="ECO:0007669"/>
    <property type="project" value="InterPro"/>
</dbReference>
<dbReference type="InterPro" id="IPR008656">
    <property type="entry name" value="Inositol_tetrakis-P_1-kinase"/>
</dbReference>
<evidence type="ECO:0000256" key="9">
    <source>
        <dbReference type="PIRSR" id="PIRSR038186-1"/>
    </source>
</evidence>
<protein>
    <recommendedName>
        <fullName evidence="8">Inositol-tetrakisphosphate 1-kinase</fullName>
        <ecNumber evidence="8">2.7.1.134</ecNumber>
    </recommendedName>
</protein>
<dbReference type="Gene3D" id="3.30.1490.220">
    <property type="match status" value="1"/>
</dbReference>
<feature type="binding site" evidence="9">
    <location>
        <position position="168"/>
    </location>
    <ligand>
        <name>1D-myo-inositol 1,3,4-trisphosphate</name>
        <dbReference type="ChEBI" id="CHEBI:58414"/>
    </ligand>
</feature>
<feature type="binding site" evidence="9">
    <location>
        <position position="107"/>
    </location>
    <ligand>
        <name>ATP</name>
        <dbReference type="ChEBI" id="CHEBI:30616"/>
    </ligand>
</feature>
<dbReference type="GO" id="GO:0047325">
    <property type="term" value="F:inositol-3,4,5,6-tetrakisphosphate 1-kinase activity"/>
    <property type="evidence" value="ECO:0007669"/>
    <property type="project" value="UniProtKB-EC"/>
</dbReference>
<evidence type="ECO:0000256" key="2">
    <source>
        <dbReference type="ARBA" id="ARBA00022679"/>
    </source>
</evidence>
<evidence type="ECO:0000256" key="7">
    <source>
        <dbReference type="ARBA" id="ARBA00022842"/>
    </source>
</evidence>
<comment type="similarity">
    <text evidence="1 8">Belongs to the ITPK1 family.</text>
</comment>
<dbReference type="Gene3D" id="3.30.470.20">
    <property type="entry name" value="ATP-grasp fold, B domain"/>
    <property type="match status" value="1"/>
</dbReference>
<feature type="binding site" evidence="9">
    <location>
        <position position="215"/>
    </location>
    <ligand>
        <name>ATP</name>
        <dbReference type="ChEBI" id="CHEBI:30616"/>
    </ligand>
</feature>
<dbReference type="GO" id="GO:0032957">
    <property type="term" value="P:inositol trisphosphate metabolic process"/>
    <property type="evidence" value="ECO:0007669"/>
    <property type="project" value="InterPro"/>
</dbReference>
<comment type="catalytic activity">
    <reaction evidence="8">
        <text>1D-myo-inositol 3,4,5,6-tetrakisphosphate + ATP = 1D-myo-inositol 1,3,4,5,6-pentakisphosphate + ADP + H(+)</text>
        <dbReference type="Rhea" id="RHEA:12452"/>
        <dbReference type="ChEBI" id="CHEBI:15378"/>
        <dbReference type="ChEBI" id="CHEBI:30616"/>
        <dbReference type="ChEBI" id="CHEBI:57539"/>
        <dbReference type="ChEBI" id="CHEBI:57733"/>
        <dbReference type="ChEBI" id="CHEBI:456216"/>
        <dbReference type="EC" id="2.7.1.134"/>
    </reaction>
</comment>
<comment type="function">
    <text evidence="8">Kinase that can phosphorylate various inositol polyphosphate such as Ins(3,4,5,6)P4 or Ins(1,3,4)P3.</text>
</comment>